<reference evidence="2" key="1">
    <citation type="journal article" date="2020" name="mSystems">
        <title>Genome- and Community-Level Interaction Insights into Carbon Utilization and Element Cycling Functions of Hydrothermarchaeota in Hydrothermal Sediment.</title>
        <authorList>
            <person name="Zhou Z."/>
            <person name="Liu Y."/>
            <person name="Xu W."/>
            <person name="Pan J."/>
            <person name="Luo Z.H."/>
            <person name="Li M."/>
        </authorList>
    </citation>
    <scope>NUCLEOTIDE SEQUENCE [LARGE SCALE GENOMIC DNA]</scope>
    <source>
        <strain evidence="2">SpSt-488</strain>
    </source>
</reference>
<proteinExistence type="predicted"/>
<feature type="signal peptide" evidence="1">
    <location>
        <begin position="1"/>
        <end position="19"/>
    </location>
</feature>
<evidence type="ECO:0000313" key="2">
    <source>
        <dbReference type="EMBL" id="HGK28268.1"/>
    </source>
</evidence>
<comment type="caution">
    <text evidence="2">The sequence shown here is derived from an EMBL/GenBank/DDBJ whole genome shotgun (WGS) entry which is preliminary data.</text>
</comment>
<evidence type="ECO:0000256" key="1">
    <source>
        <dbReference type="SAM" id="SignalP"/>
    </source>
</evidence>
<keyword evidence="1" id="KW-0732">Signal</keyword>
<dbReference type="AlphaFoldDB" id="A0A7C4CDK0"/>
<name>A0A7C4CDK0_UNCW3</name>
<dbReference type="EMBL" id="DSUT01000098">
    <property type="protein sequence ID" value="HGK28268.1"/>
    <property type="molecule type" value="Genomic_DNA"/>
</dbReference>
<feature type="chain" id="PRO_5028305317" description="Outer membrane protein beta-barrel domain-containing protein" evidence="1">
    <location>
        <begin position="20"/>
        <end position="278"/>
    </location>
</feature>
<sequence length="278" mass="31080">MRLAAVIALVVAALQPAAAGWLNQTNHNFEFRAGYERGFFGVLEHTIQFGRGGTQFDYVKEGNQNILFPFERLSAELHLRQRHGIVFLIQPLDVRTVASLQNPLVVDTDTFPAGTPMNLRYGFDFYRLSYQYDFWPEPERELAAGLSLQLRDASIAFASQDGRKLRVYQDVGPVPILRLRTRLPLSRVMWAGAEVDGFYAQGRVVTGSTNVESTFRGAILDASLRYGLTFRDALDGFVNVRYLGGGASGQQEKPENPGDGYTDNWLGTVSLTLGFYIR</sequence>
<gene>
    <name evidence="2" type="ORF">ENS41_04865</name>
</gene>
<protein>
    <recommendedName>
        <fullName evidence="3">Outer membrane protein beta-barrel domain-containing protein</fullName>
    </recommendedName>
</protein>
<accession>A0A7C4CDK0</accession>
<organism evidence="2">
    <name type="scientific">candidate division WOR-3 bacterium</name>
    <dbReference type="NCBI Taxonomy" id="2052148"/>
    <lineage>
        <taxon>Bacteria</taxon>
        <taxon>Bacteria division WOR-3</taxon>
    </lineage>
</organism>
<evidence type="ECO:0008006" key="3">
    <source>
        <dbReference type="Google" id="ProtNLM"/>
    </source>
</evidence>